<proteinExistence type="predicted"/>
<evidence type="ECO:0000256" key="1">
    <source>
        <dbReference type="SAM" id="MobiDB-lite"/>
    </source>
</evidence>
<dbReference type="EMBL" id="HBIC01054256">
    <property type="protein sequence ID" value="CAE0298978.1"/>
    <property type="molecule type" value="Transcribed_RNA"/>
</dbReference>
<dbReference type="AlphaFoldDB" id="A0A7S3HM54"/>
<feature type="compositionally biased region" description="Acidic residues" evidence="1">
    <location>
        <begin position="1"/>
        <end position="18"/>
    </location>
</feature>
<accession>A0A7S3HM54</accession>
<sequence length="129" mass="13724">MQSEDENEEEEEGDGSDTELERSLLDEFAPMYFNNSTSSCTNNTTASHNTTVSTTTTTTTTSTSATTSSDSSAAIATALCTVPLDIGVARPIKLTDLRAESVTHLQPFLQEWIAYVGPVNGAKITVALV</sequence>
<organism evidence="2">
    <name type="scientific">Spumella elongata</name>
    <dbReference type="NCBI Taxonomy" id="89044"/>
    <lineage>
        <taxon>Eukaryota</taxon>
        <taxon>Sar</taxon>
        <taxon>Stramenopiles</taxon>
        <taxon>Ochrophyta</taxon>
        <taxon>Chrysophyceae</taxon>
        <taxon>Chromulinales</taxon>
        <taxon>Chromulinaceae</taxon>
        <taxon>Spumella</taxon>
    </lineage>
</organism>
<evidence type="ECO:0000313" key="2">
    <source>
        <dbReference type="EMBL" id="CAE0298978.1"/>
    </source>
</evidence>
<gene>
    <name evidence="2" type="ORF">SELO1098_LOCUS27832</name>
</gene>
<reference evidence="2" key="1">
    <citation type="submission" date="2021-01" db="EMBL/GenBank/DDBJ databases">
        <authorList>
            <person name="Corre E."/>
            <person name="Pelletier E."/>
            <person name="Niang G."/>
            <person name="Scheremetjew M."/>
            <person name="Finn R."/>
            <person name="Kale V."/>
            <person name="Holt S."/>
            <person name="Cochrane G."/>
            <person name="Meng A."/>
            <person name="Brown T."/>
            <person name="Cohen L."/>
        </authorList>
    </citation>
    <scope>NUCLEOTIDE SEQUENCE</scope>
    <source>
        <strain evidence="2">CCAP 955/1</strain>
    </source>
</reference>
<feature type="region of interest" description="Disordered" evidence="1">
    <location>
        <begin position="1"/>
        <end position="69"/>
    </location>
</feature>
<feature type="compositionally biased region" description="Low complexity" evidence="1">
    <location>
        <begin position="34"/>
        <end position="69"/>
    </location>
</feature>
<name>A0A7S3HM54_9STRA</name>
<protein>
    <submittedName>
        <fullName evidence="2">Uncharacterized protein</fullName>
    </submittedName>
</protein>